<accession>A0A151U7G7</accession>
<dbReference type="Pfam" id="PF00319">
    <property type="entry name" value="SRF-TF"/>
    <property type="match status" value="1"/>
</dbReference>
<gene>
    <name evidence="8" type="ORF">KK1_007948</name>
</gene>
<proteinExistence type="predicted"/>
<dbReference type="PANTHER" id="PTHR11945:SF818">
    <property type="entry name" value="AGAMOUS-LIKE MADS-BOX PROTEIN AGL62"/>
    <property type="match status" value="1"/>
</dbReference>
<dbReference type="CDD" id="cd00265">
    <property type="entry name" value="MADS_MEF2_like"/>
    <property type="match status" value="1"/>
</dbReference>
<sequence length="198" mass="22284">MEMKKMSNETNLQVTFSKGRSGLFKKASELCILCGADVALIVFSPGEKVFSFGHPNVDVVIDRYLAPGPLPNSSTMHFIEAHRIANVRGEDLAHLKKAIRAQLWWASPIEEMTRAQLEQYKVALEELKKRVACLVDRAMLQSIPNPTHQLFLFPGASSFPNPNLVHQPPMLHNYTNRHHRFNNMGFPGYGYGSTAAFF</sequence>
<evidence type="ECO:0000313" key="9">
    <source>
        <dbReference type="Proteomes" id="UP000075243"/>
    </source>
</evidence>
<keyword evidence="5" id="KW-0539">Nucleus</keyword>
<dbReference type="SMART" id="SM00432">
    <property type="entry name" value="MADS"/>
    <property type="match status" value="1"/>
</dbReference>
<dbReference type="Gramene" id="C.cajan_07735.t">
    <property type="protein sequence ID" value="C.cajan_07735.t.cds1"/>
    <property type="gene ID" value="C.cajan_07735"/>
</dbReference>
<feature type="coiled-coil region" evidence="6">
    <location>
        <begin position="110"/>
        <end position="137"/>
    </location>
</feature>
<dbReference type="GO" id="GO:0000978">
    <property type="term" value="F:RNA polymerase II cis-regulatory region sequence-specific DNA binding"/>
    <property type="evidence" value="ECO:0007669"/>
    <property type="project" value="TreeGrafter"/>
</dbReference>
<protein>
    <submittedName>
        <fullName evidence="8">Agamous-like MADS-box protein AGL62</fullName>
    </submittedName>
</protein>
<dbReference type="EMBL" id="CM003604">
    <property type="protein sequence ID" value="KYP75242.1"/>
    <property type="molecule type" value="Genomic_DNA"/>
</dbReference>
<name>A0A151U7G7_CAJCA</name>
<dbReference type="InterPro" id="IPR033896">
    <property type="entry name" value="MEF2-like_N"/>
</dbReference>
<dbReference type="PANTHER" id="PTHR11945">
    <property type="entry name" value="MADS BOX PROTEIN"/>
    <property type="match status" value="1"/>
</dbReference>
<evidence type="ECO:0000256" key="1">
    <source>
        <dbReference type="ARBA" id="ARBA00004123"/>
    </source>
</evidence>
<dbReference type="GO" id="GO:0005634">
    <property type="term" value="C:nucleus"/>
    <property type="evidence" value="ECO:0007669"/>
    <property type="project" value="UniProtKB-SubCell"/>
</dbReference>
<dbReference type="InterPro" id="IPR036879">
    <property type="entry name" value="TF_MADSbox_sf"/>
</dbReference>
<comment type="subcellular location">
    <subcellularLocation>
        <location evidence="1">Nucleus</location>
    </subcellularLocation>
</comment>
<dbReference type="OMA" id="EMAIVVF"/>
<dbReference type="PRINTS" id="PR00404">
    <property type="entry name" value="MADSDOMAIN"/>
</dbReference>
<evidence type="ECO:0000256" key="3">
    <source>
        <dbReference type="ARBA" id="ARBA00023125"/>
    </source>
</evidence>
<dbReference type="FunFam" id="3.40.1810.10:FF:000006">
    <property type="entry name" value="Agamous-like MADS-box protein AGL62"/>
    <property type="match status" value="1"/>
</dbReference>
<dbReference type="InterPro" id="IPR002100">
    <property type="entry name" value="TF_MADSbox"/>
</dbReference>
<evidence type="ECO:0000259" key="7">
    <source>
        <dbReference type="PROSITE" id="PS50066"/>
    </source>
</evidence>
<keyword evidence="2" id="KW-0805">Transcription regulation</keyword>
<organism evidence="8 9">
    <name type="scientific">Cajanus cajan</name>
    <name type="common">Pigeon pea</name>
    <name type="synonym">Cajanus indicus</name>
    <dbReference type="NCBI Taxonomy" id="3821"/>
    <lineage>
        <taxon>Eukaryota</taxon>
        <taxon>Viridiplantae</taxon>
        <taxon>Streptophyta</taxon>
        <taxon>Embryophyta</taxon>
        <taxon>Tracheophyta</taxon>
        <taxon>Spermatophyta</taxon>
        <taxon>Magnoliopsida</taxon>
        <taxon>eudicotyledons</taxon>
        <taxon>Gunneridae</taxon>
        <taxon>Pentapetalae</taxon>
        <taxon>rosids</taxon>
        <taxon>fabids</taxon>
        <taxon>Fabales</taxon>
        <taxon>Fabaceae</taxon>
        <taxon>Papilionoideae</taxon>
        <taxon>50 kb inversion clade</taxon>
        <taxon>NPAAA clade</taxon>
        <taxon>indigoferoid/millettioid clade</taxon>
        <taxon>Phaseoleae</taxon>
        <taxon>Cajanus</taxon>
    </lineage>
</organism>
<dbReference type="Proteomes" id="UP000075243">
    <property type="component" value="Chromosome 2"/>
</dbReference>
<dbReference type="Gene3D" id="3.40.1810.10">
    <property type="entry name" value="Transcription factor, MADS-box"/>
    <property type="match status" value="1"/>
</dbReference>
<dbReference type="GO" id="GO:0045944">
    <property type="term" value="P:positive regulation of transcription by RNA polymerase II"/>
    <property type="evidence" value="ECO:0007669"/>
    <property type="project" value="InterPro"/>
</dbReference>
<reference evidence="8 9" key="1">
    <citation type="journal article" date="2012" name="Nat. Biotechnol.">
        <title>Draft genome sequence of pigeonpea (Cajanus cajan), an orphan legume crop of resource-poor farmers.</title>
        <authorList>
            <person name="Varshney R.K."/>
            <person name="Chen W."/>
            <person name="Li Y."/>
            <person name="Bharti A.K."/>
            <person name="Saxena R.K."/>
            <person name="Schlueter J.A."/>
            <person name="Donoghue M.T."/>
            <person name="Azam S."/>
            <person name="Fan G."/>
            <person name="Whaley A.M."/>
            <person name="Farmer A.D."/>
            <person name="Sheridan J."/>
            <person name="Iwata A."/>
            <person name="Tuteja R."/>
            <person name="Penmetsa R.V."/>
            <person name="Wu W."/>
            <person name="Upadhyaya H.D."/>
            <person name="Yang S.P."/>
            <person name="Shah T."/>
            <person name="Saxena K.B."/>
            <person name="Michael T."/>
            <person name="McCombie W.R."/>
            <person name="Yang B."/>
            <person name="Zhang G."/>
            <person name="Yang H."/>
            <person name="Wang J."/>
            <person name="Spillane C."/>
            <person name="Cook D.R."/>
            <person name="May G.D."/>
            <person name="Xu X."/>
            <person name="Jackson S.A."/>
        </authorList>
    </citation>
    <scope>NUCLEOTIDE SEQUENCE [LARGE SCALE GENOMIC DNA]</scope>
    <source>
        <strain evidence="9">cv. Asha</strain>
    </source>
</reference>
<evidence type="ECO:0000256" key="6">
    <source>
        <dbReference type="SAM" id="Coils"/>
    </source>
</evidence>
<dbReference type="SUPFAM" id="SSF55455">
    <property type="entry name" value="SRF-like"/>
    <property type="match status" value="1"/>
</dbReference>
<evidence type="ECO:0000256" key="2">
    <source>
        <dbReference type="ARBA" id="ARBA00023015"/>
    </source>
</evidence>
<keyword evidence="3" id="KW-0238">DNA-binding</keyword>
<evidence type="ECO:0000256" key="5">
    <source>
        <dbReference type="ARBA" id="ARBA00023242"/>
    </source>
</evidence>
<keyword evidence="6" id="KW-0175">Coiled coil</keyword>
<dbReference type="PROSITE" id="PS50066">
    <property type="entry name" value="MADS_BOX_2"/>
    <property type="match status" value="1"/>
</dbReference>
<keyword evidence="4" id="KW-0804">Transcription</keyword>
<evidence type="ECO:0000256" key="4">
    <source>
        <dbReference type="ARBA" id="ARBA00023163"/>
    </source>
</evidence>
<dbReference type="AlphaFoldDB" id="A0A151U7G7"/>
<dbReference type="GO" id="GO:0000981">
    <property type="term" value="F:DNA-binding transcription factor activity, RNA polymerase II-specific"/>
    <property type="evidence" value="ECO:0007669"/>
    <property type="project" value="TreeGrafter"/>
</dbReference>
<evidence type="ECO:0000313" key="8">
    <source>
        <dbReference type="EMBL" id="KYP75242.1"/>
    </source>
</evidence>
<feature type="domain" description="MADS-box" evidence="7">
    <location>
        <begin position="1"/>
        <end position="56"/>
    </location>
</feature>
<dbReference type="GO" id="GO:0046983">
    <property type="term" value="F:protein dimerization activity"/>
    <property type="evidence" value="ECO:0007669"/>
    <property type="project" value="InterPro"/>
</dbReference>
<keyword evidence="9" id="KW-1185">Reference proteome</keyword>